<keyword evidence="1" id="KW-0175">Coiled coil</keyword>
<feature type="region of interest" description="Disordered" evidence="2">
    <location>
        <begin position="599"/>
        <end position="719"/>
    </location>
</feature>
<evidence type="ECO:0000313" key="5">
    <source>
        <dbReference type="Proteomes" id="UP000274822"/>
    </source>
</evidence>
<dbReference type="Proteomes" id="UP000274822">
    <property type="component" value="Unassembled WGS sequence"/>
</dbReference>
<dbReference type="SMART" id="SM00787">
    <property type="entry name" value="Spc7"/>
    <property type="match status" value="1"/>
</dbReference>
<protein>
    <submittedName>
        <fullName evidence="4">Spc7 kinetochore protein-domain-containing protein</fullName>
    </submittedName>
</protein>
<feature type="compositionally biased region" description="Polar residues" evidence="2">
    <location>
        <begin position="650"/>
        <end position="667"/>
    </location>
</feature>
<dbReference type="InterPro" id="IPR013253">
    <property type="entry name" value="Spc7_domain"/>
</dbReference>
<dbReference type="GO" id="GO:0034501">
    <property type="term" value="P:protein localization to kinetochore"/>
    <property type="evidence" value="ECO:0007669"/>
    <property type="project" value="TreeGrafter"/>
</dbReference>
<dbReference type="Pfam" id="PF15402">
    <property type="entry name" value="MELT_2"/>
    <property type="match status" value="2"/>
</dbReference>
<dbReference type="Pfam" id="PF08317">
    <property type="entry name" value="Spc7"/>
    <property type="match status" value="1"/>
</dbReference>
<accession>A0A433QUS8</accession>
<dbReference type="InterPro" id="IPR033338">
    <property type="entry name" value="Spc105/Spc7"/>
</dbReference>
<dbReference type="InterPro" id="IPR040850">
    <property type="entry name" value="Knl1_RWD_C"/>
</dbReference>
<feature type="region of interest" description="Disordered" evidence="2">
    <location>
        <begin position="771"/>
        <end position="793"/>
    </location>
</feature>
<feature type="compositionally biased region" description="Basic and acidic residues" evidence="2">
    <location>
        <begin position="1"/>
        <end position="19"/>
    </location>
</feature>
<keyword evidence="5" id="KW-1185">Reference proteome</keyword>
<evidence type="ECO:0000256" key="2">
    <source>
        <dbReference type="SAM" id="MobiDB-lite"/>
    </source>
</evidence>
<name>A0A433QUS8_9FUNG</name>
<sequence>MEDSPPRHPNRDKENHNNDDPLLSTPLPLNRHGKRTHDEEPEPGGKTKLSPGRKRRHSSIPGKSILKSLMDPNFDPLDIEESKADADVADDTLASFTVVLNNEQKPEKKKARKSLGRRVSFAATAHVRNSTLPSNYPSLFDKEIEDWNTGNTPNPMHSTTFFSGADPPPDFSVHLDSNDGATASDEVTGNLFQIPDLSSVQRRNSDAFQLRLSLDGNSKPTDLTLISDSESEKRSCLSPIRACESISNHTYIQFTYSCYYHTDSTESDFDDVLGSARKKQLAAAAAAAAMKDPAEDPTTTTDNSTPVPALVPAEAARRHSLASRRESTGSAWSEGESMELVSSDEEAHARTNISFVVSDMDESDLSMEVTNCLSGIADVPSADESVNGSPNRAPENPAITGAAVATPEAGFGVFGLGAEGSPAKSGSPVFAFKRGAHNPFVSGGAGGKLVFGKEDNERDEEDGRAGVRTLLDVDEGATMDVTRCVGGIQGQGEMTMELTRAVGGIRNDEEDDDEEEEEEVRRGEMTMDLTRAVGGIKEVRQRDLTFDLAEEEDDNEDENEEQRPMTMELMRAVRGIRGEEEEEGSKAVAEKIQTPVKSKIPTLSKASTPTATTPTITTPTRTLAPVTSKFSTPRQSGVSPSFRARMPRPSSGSETPTKVTPRANQQLYPFDRLPTADTANDQDPLSPLAPPSKRRSAAADTTASPSSSTPRARRATLATEEIVVARDAEDLTGSFDSRKTLGALDGRRKSIASVIAYQPSPSVNKVLQSPVRTPARTPRRGGMLGEWRGEEERKDGGGWSCGWVELRVVAYVALHLTIADFLDTSKGKKAERREEKKAEVVIEASTSSETPIEPAFVVTTPAIPAPLGAETTNGSGLLVDDQHTDSAPVLAAAQRVHEGIPGLGGDHVHGWVDDYEEKRDNGDGPEHRCLADACGLCQGCGELDAGAGACCQELSRYIEEGKTAVQKIEEDVGENNPHFFHEYLDGSADLRDFMEQRFKLIKTHSRLSAKENWYDWRDKLVTDVNEVLKKNLEHLQRDKKYVNQFSQQLEEVMPEVETYHTELKRRYLEAKAREEELAKCDKEQLQGLEEAIEEQKEQLTIFGKELQGLETHESELTAKVEKMEEEKKEILATIEKANAICEESKCVTQEDLDKARSEYTRVIAMHGWVPVRVSVSLLELVFDNALRVRIDLAKFKVQDPEDAVRVELVDEAKVKMFGIFLAGINTAAPKWQVREILQDIACYWHKVTLLRNELAYLSLKHQLELSASSEAGALTARIAFFSYAACAKVHLELVFTAKDVRAYPGMEGVKSSVEVLYGGVDQRVVEQVVKKGLRNGGYEGLRGLCAQVAELIGKKGRS</sequence>
<proteinExistence type="predicted"/>
<feature type="coiled-coil region" evidence="1">
    <location>
        <begin position="1071"/>
        <end position="1140"/>
    </location>
</feature>
<dbReference type="GO" id="GO:1990758">
    <property type="term" value="P:mitotic sister chromatid biorientation"/>
    <property type="evidence" value="ECO:0007669"/>
    <property type="project" value="TreeGrafter"/>
</dbReference>
<feature type="compositionally biased region" description="Polar residues" evidence="2">
    <location>
        <begin position="629"/>
        <end position="639"/>
    </location>
</feature>
<dbReference type="GO" id="GO:0000776">
    <property type="term" value="C:kinetochore"/>
    <property type="evidence" value="ECO:0007669"/>
    <property type="project" value="TreeGrafter"/>
</dbReference>
<feature type="compositionally biased region" description="Low complexity" evidence="2">
    <location>
        <begin position="698"/>
        <end position="719"/>
    </location>
</feature>
<dbReference type="Pfam" id="PF18210">
    <property type="entry name" value="Knl1_RWD_C"/>
    <property type="match status" value="1"/>
</dbReference>
<evidence type="ECO:0000259" key="3">
    <source>
        <dbReference type="SMART" id="SM00787"/>
    </source>
</evidence>
<reference evidence="4 5" key="1">
    <citation type="journal article" date="2018" name="New Phytol.">
        <title>Phylogenomics of Endogonaceae and evolution of mycorrhizas within Mucoromycota.</title>
        <authorList>
            <person name="Chang Y."/>
            <person name="Desiro A."/>
            <person name="Na H."/>
            <person name="Sandor L."/>
            <person name="Lipzen A."/>
            <person name="Clum A."/>
            <person name="Barry K."/>
            <person name="Grigoriev I.V."/>
            <person name="Martin F.M."/>
            <person name="Stajich J.E."/>
            <person name="Smith M.E."/>
            <person name="Bonito G."/>
            <person name="Spatafora J.W."/>
        </authorList>
    </citation>
    <scope>NUCLEOTIDE SEQUENCE [LARGE SCALE GENOMIC DNA]</scope>
    <source>
        <strain evidence="4 5">AD002</strain>
    </source>
</reference>
<feature type="compositionally biased region" description="Polar residues" evidence="2">
    <location>
        <begin position="297"/>
        <end position="306"/>
    </location>
</feature>
<feature type="compositionally biased region" description="Polar residues" evidence="2">
    <location>
        <begin position="149"/>
        <end position="162"/>
    </location>
</feature>
<feature type="region of interest" description="Disordered" evidence="2">
    <location>
        <begin position="287"/>
        <end position="345"/>
    </location>
</feature>
<feature type="region of interest" description="Disordered" evidence="2">
    <location>
        <begin position="149"/>
        <end position="169"/>
    </location>
</feature>
<dbReference type="PANTHER" id="PTHR28260">
    <property type="entry name" value="SPINDLE POLE BODY COMPONENT SPC105"/>
    <property type="match status" value="1"/>
</dbReference>
<dbReference type="PANTHER" id="PTHR28260:SF1">
    <property type="entry name" value="SPINDLE POLE BODY COMPONENT SPC105"/>
    <property type="match status" value="1"/>
</dbReference>
<dbReference type="GO" id="GO:0007094">
    <property type="term" value="P:mitotic spindle assembly checkpoint signaling"/>
    <property type="evidence" value="ECO:0007669"/>
    <property type="project" value="TreeGrafter"/>
</dbReference>
<gene>
    <name evidence="4" type="ORF">BC938DRAFT_471132</name>
</gene>
<feature type="compositionally biased region" description="Low complexity" evidence="2">
    <location>
        <begin position="601"/>
        <end position="628"/>
    </location>
</feature>
<comment type="caution">
    <text evidence="4">The sequence shown here is derived from an EMBL/GenBank/DDBJ whole genome shotgun (WGS) entry which is preliminary data.</text>
</comment>
<dbReference type="EMBL" id="RBNJ01001105">
    <property type="protein sequence ID" value="RUS33550.1"/>
    <property type="molecule type" value="Genomic_DNA"/>
</dbReference>
<evidence type="ECO:0000313" key="4">
    <source>
        <dbReference type="EMBL" id="RUS33550.1"/>
    </source>
</evidence>
<evidence type="ECO:0000256" key="1">
    <source>
        <dbReference type="SAM" id="Coils"/>
    </source>
</evidence>
<feature type="domain" description="Spc7 kinetochore protein" evidence="3">
    <location>
        <begin position="879"/>
        <end position="1191"/>
    </location>
</feature>
<feature type="region of interest" description="Disordered" evidence="2">
    <location>
        <begin position="1"/>
        <end position="73"/>
    </location>
</feature>
<organism evidence="4 5">
    <name type="scientific">Jimgerdemannia flammicorona</name>
    <dbReference type="NCBI Taxonomy" id="994334"/>
    <lineage>
        <taxon>Eukaryota</taxon>
        <taxon>Fungi</taxon>
        <taxon>Fungi incertae sedis</taxon>
        <taxon>Mucoromycota</taxon>
        <taxon>Mucoromycotina</taxon>
        <taxon>Endogonomycetes</taxon>
        <taxon>Endogonales</taxon>
        <taxon>Endogonaceae</taxon>
        <taxon>Jimgerdemannia</taxon>
    </lineage>
</organism>